<organism evidence="1 2">
    <name type="scientific">Chara braunii</name>
    <name type="common">Braun's stonewort</name>
    <dbReference type="NCBI Taxonomy" id="69332"/>
    <lineage>
        <taxon>Eukaryota</taxon>
        <taxon>Viridiplantae</taxon>
        <taxon>Streptophyta</taxon>
        <taxon>Charophyceae</taxon>
        <taxon>Charales</taxon>
        <taxon>Characeae</taxon>
        <taxon>Chara</taxon>
    </lineage>
</organism>
<evidence type="ECO:0000313" key="1">
    <source>
        <dbReference type="EMBL" id="GBG58850.1"/>
    </source>
</evidence>
<accession>A0A388JM03</accession>
<dbReference type="AlphaFoldDB" id="A0A388JM03"/>
<name>A0A388JM03_CHABU</name>
<comment type="caution">
    <text evidence="1">The sequence shown here is derived from an EMBL/GenBank/DDBJ whole genome shotgun (WGS) entry which is preliminary data.</text>
</comment>
<dbReference type="Proteomes" id="UP000265515">
    <property type="component" value="Unassembled WGS sequence"/>
</dbReference>
<gene>
    <name evidence="1" type="ORF">CBR_g249</name>
</gene>
<dbReference type="EMBL" id="BFEA01000001">
    <property type="protein sequence ID" value="GBG58850.1"/>
    <property type="molecule type" value="Genomic_DNA"/>
</dbReference>
<keyword evidence="2" id="KW-1185">Reference proteome</keyword>
<evidence type="ECO:0000313" key="2">
    <source>
        <dbReference type="Proteomes" id="UP000265515"/>
    </source>
</evidence>
<sequence>MGQFIVRLLEGGDVLSPIEPEEDSEGSDPDLTPDAWWGATLTKYAWLGEFSAPSRPTKALISTLNKTILEEAGKWVESGKSPYLTKVMRFNEWAELAWTFENDRGALEGLIERYAGDAVKVAKKDDEEDRTIELKTSEAEKVWLKAWGLGSTHLDWVMARYNAEETDEGASMLDVFNLDEDERMEVDFLTAPGVDLSKRHRTPTAWDYERHAFLPLASSHWVEEMSISLQHRTWRLEPFNHLAPIGIKAFKFLAGAKKKELEECYNSALEGVFVYGGEKKTPHKGGRMSFPSLQELDPEKCKYPKW</sequence>
<proteinExistence type="predicted"/>
<reference evidence="1 2" key="1">
    <citation type="journal article" date="2018" name="Cell">
        <title>The Chara Genome: Secondary Complexity and Implications for Plant Terrestrialization.</title>
        <authorList>
            <person name="Nishiyama T."/>
            <person name="Sakayama H."/>
            <person name="Vries J.D."/>
            <person name="Buschmann H."/>
            <person name="Saint-Marcoux D."/>
            <person name="Ullrich K.K."/>
            <person name="Haas F.B."/>
            <person name="Vanderstraeten L."/>
            <person name="Becker D."/>
            <person name="Lang D."/>
            <person name="Vosolsobe S."/>
            <person name="Rombauts S."/>
            <person name="Wilhelmsson P.K.I."/>
            <person name="Janitza P."/>
            <person name="Kern R."/>
            <person name="Heyl A."/>
            <person name="Rumpler F."/>
            <person name="Villalobos L.I.A.C."/>
            <person name="Clay J.M."/>
            <person name="Skokan R."/>
            <person name="Toyoda A."/>
            <person name="Suzuki Y."/>
            <person name="Kagoshima H."/>
            <person name="Schijlen E."/>
            <person name="Tajeshwar N."/>
            <person name="Catarino B."/>
            <person name="Hetherington A.J."/>
            <person name="Saltykova A."/>
            <person name="Bonnot C."/>
            <person name="Breuninger H."/>
            <person name="Symeonidi A."/>
            <person name="Radhakrishnan G.V."/>
            <person name="Van Nieuwerburgh F."/>
            <person name="Deforce D."/>
            <person name="Chang C."/>
            <person name="Karol K.G."/>
            <person name="Hedrich R."/>
            <person name="Ulvskov P."/>
            <person name="Glockner G."/>
            <person name="Delwiche C.F."/>
            <person name="Petrasek J."/>
            <person name="Van de Peer Y."/>
            <person name="Friml J."/>
            <person name="Beilby M."/>
            <person name="Dolan L."/>
            <person name="Kohara Y."/>
            <person name="Sugano S."/>
            <person name="Fujiyama A."/>
            <person name="Delaux P.-M."/>
            <person name="Quint M."/>
            <person name="TheiBen G."/>
            <person name="Hagemann M."/>
            <person name="Harholt J."/>
            <person name="Dunand C."/>
            <person name="Zachgo S."/>
            <person name="Langdale J."/>
            <person name="Maumus F."/>
            <person name="Straeten D.V.D."/>
            <person name="Gould S.B."/>
            <person name="Rensing S.A."/>
        </authorList>
    </citation>
    <scope>NUCLEOTIDE SEQUENCE [LARGE SCALE GENOMIC DNA]</scope>
    <source>
        <strain evidence="1 2">S276</strain>
    </source>
</reference>
<protein>
    <submittedName>
        <fullName evidence="1">Uncharacterized protein</fullName>
    </submittedName>
</protein>
<dbReference type="Gramene" id="GBG58850">
    <property type="protein sequence ID" value="GBG58850"/>
    <property type="gene ID" value="CBR_g249"/>
</dbReference>